<evidence type="ECO:0000313" key="2">
    <source>
        <dbReference type="Proteomes" id="UP000623129"/>
    </source>
</evidence>
<dbReference type="EMBL" id="SWLB01000015">
    <property type="protein sequence ID" value="KAF3328641.1"/>
    <property type="molecule type" value="Genomic_DNA"/>
</dbReference>
<name>A0A833R269_9POAL</name>
<dbReference type="AlphaFoldDB" id="A0A833R269"/>
<sequence>MSGLGKGSKDGSWHPTVLLGYKLNEATRLKMTGHYVGAGHDVVGQQIMSLKRCKAEGPASFGDSPTVSDEPYKKRMRCFKDFSDKEENSLNGNIVIAPRDHAPEVVL</sequence>
<evidence type="ECO:0000313" key="1">
    <source>
        <dbReference type="EMBL" id="KAF3328641.1"/>
    </source>
</evidence>
<protein>
    <submittedName>
        <fullName evidence="1">Uncharacterized protein</fullName>
    </submittedName>
</protein>
<comment type="caution">
    <text evidence="1">The sequence shown here is derived from an EMBL/GenBank/DDBJ whole genome shotgun (WGS) entry which is preliminary data.</text>
</comment>
<dbReference type="Proteomes" id="UP000623129">
    <property type="component" value="Unassembled WGS sequence"/>
</dbReference>
<organism evidence="1 2">
    <name type="scientific">Carex littledalei</name>
    <dbReference type="NCBI Taxonomy" id="544730"/>
    <lineage>
        <taxon>Eukaryota</taxon>
        <taxon>Viridiplantae</taxon>
        <taxon>Streptophyta</taxon>
        <taxon>Embryophyta</taxon>
        <taxon>Tracheophyta</taxon>
        <taxon>Spermatophyta</taxon>
        <taxon>Magnoliopsida</taxon>
        <taxon>Liliopsida</taxon>
        <taxon>Poales</taxon>
        <taxon>Cyperaceae</taxon>
        <taxon>Cyperoideae</taxon>
        <taxon>Cariceae</taxon>
        <taxon>Carex</taxon>
        <taxon>Carex subgen. Euthyceras</taxon>
    </lineage>
</organism>
<reference evidence="1" key="1">
    <citation type="submission" date="2020-01" db="EMBL/GenBank/DDBJ databases">
        <title>Genome sequence of Kobresia littledalei, the first chromosome-level genome in the family Cyperaceae.</title>
        <authorList>
            <person name="Qu G."/>
        </authorList>
    </citation>
    <scope>NUCLEOTIDE SEQUENCE</scope>
    <source>
        <strain evidence="1">C.B.Clarke</strain>
        <tissue evidence="1">Leaf</tissue>
    </source>
</reference>
<gene>
    <name evidence="1" type="ORF">FCM35_KLT05719</name>
</gene>
<proteinExistence type="predicted"/>
<accession>A0A833R269</accession>
<keyword evidence="2" id="KW-1185">Reference proteome</keyword>